<gene>
    <name evidence="12" type="ORF">VZT92_026216</name>
</gene>
<keyword evidence="3 9" id="KW-0812">Transmembrane</keyword>
<evidence type="ECO:0000313" key="12">
    <source>
        <dbReference type="EMBL" id="KAK9515580.1"/>
    </source>
</evidence>
<dbReference type="Gene3D" id="2.60.40.2160">
    <property type="entry name" value="Interleukin-17 receptor A/B, fibronectin-III-like domain 1"/>
    <property type="match status" value="1"/>
</dbReference>
<dbReference type="GO" id="GO:0005886">
    <property type="term" value="C:plasma membrane"/>
    <property type="evidence" value="ECO:0007669"/>
    <property type="project" value="UniProtKB-SubCell"/>
</dbReference>
<dbReference type="Pfam" id="PF08357">
    <property type="entry name" value="SEFIR"/>
    <property type="match status" value="1"/>
</dbReference>
<dbReference type="InterPro" id="IPR038683">
    <property type="entry name" value="IL17RA/B_FnIII-like_1_sf"/>
</dbReference>
<accession>A0AAW1E1D0</accession>
<keyword evidence="2" id="KW-1003">Cell membrane</keyword>
<dbReference type="PANTHER" id="PTHR15583:SF11">
    <property type="entry name" value="INTERLEUKIN-17 RECEPTOR B"/>
    <property type="match status" value="1"/>
</dbReference>
<name>A0AAW1E1D0_ZOAVI</name>
<dbReference type="PANTHER" id="PTHR15583">
    <property type="entry name" value="INTERLEUKIN-17 RECEPTOR"/>
    <property type="match status" value="1"/>
</dbReference>
<dbReference type="GO" id="GO:0030368">
    <property type="term" value="F:interleukin-17 receptor activity"/>
    <property type="evidence" value="ECO:0007669"/>
    <property type="project" value="InterPro"/>
</dbReference>
<evidence type="ECO:0000256" key="3">
    <source>
        <dbReference type="ARBA" id="ARBA00022692"/>
    </source>
</evidence>
<keyword evidence="6 9" id="KW-0472">Membrane</keyword>
<keyword evidence="13" id="KW-1185">Reference proteome</keyword>
<evidence type="ECO:0000313" key="13">
    <source>
        <dbReference type="Proteomes" id="UP001488805"/>
    </source>
</evidence>
<evidence type="ECO:0000256" key="10">
    <source>
        <dbReference type="SAM" id="SignalP"/>
    </source>
</evidence>
<evidence type="ECO:0000256" key="5">
    <source>
        <dbReference type="ARBA" id="ARBA00022989"/>
    </source>
</evidence>
<keyword evidence="4 10" id="KW-0732">Signal</keyword>
<sequence>MMWGAGLILLYYLAAQVTSHEIKAECHEYYDFPPYNDPSPSLLVDLRVAKVTEGGKYMMNISWAINIDASIKYLTGIWIKITGESTYHCIYNPALANTDLSGSNQKWFYYLVDASYGSQTIEAANLPLPPRGGELASKFVTIEIPHPPKRVTPNPTAVPIYFTTGEINSLEKLKDAGPGNVNLTTINVNFTSIATAIFGGLASLVILLSCYMIYQRFGANVATLSDFKRLPTSPMAPVPVLVVYPAEDSAFQRAVVALIEFLQWYGGCSVAVDMWQQRKIAEMGPMRWLAEKAKTAHRVLIVCPKSSSLPSHSPPNRTSQEPSIPASAHDLYPLILNMVAGHAKSASDLAKFCVVQLGEQQDKTPRNLALELRACKTFCLMKDLNKLCRSLHTESQDDKKISDLIFRPGIAYSEKCTVKLGEAVEKLRGHQPNISRKAEPLKSVVTII</sequence>
<evidence type="ECO:0000256" key="4">
    <source>
        <dbReference type="ARBA" id="ARBA00022729"/>
    </source>
</evidence>
<dbReference type="Gene3D" id="3.40.50.11530">
    <property type="match status" value="1"/>
</dbReference>
<organism evidence="12 13">
    <name type="scientific">Zoarces viviparus</name>
    <name type="common">Viviparous eelpout</name>
    <name type="synonym">Blennius viviparus</name>
    <dbReference type="NCBI Taxonomy" id="48416"/>
    <lineage>
        <taxon>Eukaryota</taxon>
        <taxon>Metazoa</taxon>
        <taxon>Chordata</taxon>
        <taxon>Craniata</taxon>
        <taxon>Vertebrata</taxon>
        <taxon>Euteleostomi</taxon>
        <taxon>Actinopterygii</taxon>
        <taxon>Neopterygii</taxon>
        <taxon>Teleostei</taxon>
        <taxon>Neoteleostei</taxon>
        <taxon>Acanthomorphata</taxon>
        <taxon>Eupercaria</taxon>
        <taxon>Perciformes</taxon>
        <taxon>Cottioidei</taxon>
        <taxon>Zoarcales</taxon>
        <taxon>Zoarcidae</taxon>
        <taxon>Zoarcinae</taxon>
        <taxon>Zoarces</taxon>
    </lineage>
</organism>
<keyword evidence="8" id="KW-0325">Glycoprotein</keyword>
<reference evidence="12 13" key="1">
    <citation type="journal article" date="2024" name="Genome Biol. Evol.">
        <title>Chromosome-level genome assembly of the viviparous eelpout Zoarces viviparus.</title>
        <authorList>
            <person name="Fuhrmann N."/>
            <person name="Brasseur M.V."/>
            <person name="Bakowski C.E."/>
            <person name="Podsiadlowski L."/>
            <person name="Prost S."/>
            <person name="Krehenwinkel H."/>
            <person name="Mayer C."/>
        </authorList>
    </citation>
    <scope>NUCLEOTIDE SEQUENCE [LARGE SCALE GENOMIC DNA]</scope>
    <source>
        <strain evidence="12">NO-MEL_2022_Ind0_liver</strain>
    </source>
</reference>
<dbReference type="EMBL" id="JBCEZU010000586">
    <property type="protein sequence ID" value="KAK9515580.1"/>
    <property type="molecule type" value="Genomic_DNA"/>
</dbReference>
<feature type="domain" description="SEFIR" evidence="11">
    <location>
        <begin position="237"/>
        <end position="389"/>
    </location>
</feature>
<evidence type="ECO:0000256" key="8">
    <source>
        <dbReference type="ARBA" id="ARBA00023180"/>
    </source>
</evidence>
<evidence type="ECO:0000256" key="1">
    <source>
        <dbReference type="ARBA" id="ARBA00004251"/>
    </source>
</evidence>
<proteinExistence type="predicted"/>
<protein>
    <recommendedName>
        <fullName evidence="11">SEFIR domain-containing protein</fullName>
    </recommendedName>
</protein>
<feature type="transmembrane region" description="Helical" evidence="9">
    <location>
        <begin position="193"/>
        <end position="214"/>
    </location>
</feature>
<keyword evidence="5 9" id="KW-1133">Transmembrane helix</keyword>
<dbReference type="InterPro" id="IPR013568">
    <property type="entry name" value="SEFIR_dom"/>
</dbReference>
<comment type="subcellular location">
    <subcellularLocation>
        <location evidence="1">Cell membrane</location>
        <topology evidence="1">Single-pass type I membrane protein</topology>
    </subcellularLocation>
</comment>
<evidence type="ECO:0000259" key="11">
    <source>
        <dbReference type="PROSITE" id="PS51534"/>
    </source>
</evidence>
<keyword evidence="7" id="KW-0675">Receptor</keyword>
<comment type="caution">
    <text evidence="12">The sequence shown here is derived from an EMBL/GenBank/DDBJ whole genome shotgun (WGS) entry which is preliminary data.</text>
</comment>
<dbReference type="Proteomes" id="UP001488805">
    <property type="component" value="Unassembled WGS sequence"/>
</dbReference>
<feature type="signal peptide" evidence="10">
    <location>
        <begin position="1"/>
        <end position="19"/>
    </location>
</feature>
<feature type="chain" id="PRO_5043373799" description="SEFIR domain-containing protein" evidence="10">
    <location>
        <begin position="20"/>
        <end position="448"/>
    </location>
</feature>
<evidence type="ECO:0000256" key="6">
    <source>
        <dbReference type="ARBA" id="ARBA00023136"/>
    </source>
</evidence>
<evidence type="ECO:0000256" key="2">
    <source>
        <dbReference type="ARBA" id="ARBA00022475"/>
    </source>
</evidence>
<evidence type="ECO:0000256" key="7">
    <source>
        <dbReference type="ARBA" id="ARBA00023170"/>
    </source>
</evidence>
<dbReference type="InterPro" id="IPR039465">
    <property type="entry name" value="IL-17_rcpt-like"/>
</dbReference>
<dbReference type="PROSITE" id="PS51534">
    <property type="entry name" value="SEFIR"/>
    <property type="match status" value="1"/>
</dbReference>
<dbReference type="AlphaFoldDB" id="A0AAW1E1D0"/>
<evidence type="ECO:0000256" key="9">
    <source>
        <dbReference type="SAM" id="Phobius"/>
    </source>
</evidence>